<evidence type="ECO:0000313" key="11">
    <source>
        <dbReference type="Ensembl" id="ENSCINP00000005318.3"/>
    </source>
</evidence>
<keyword evidence="8 9" id="KW-0472">Membrane</keyword>
<accession>F7B330</accession>
<organism evidence="11 12">
    <name type="scientific">Ciona intestinalis</name>
    <name type="common">Transparent sea squirt</name>
    <name type="synonym">Ascidia intestinalis</name>
    <dbReference type="NCBI Taxonomy" id="7719"/>
    <lineage>
        <taxon>Eukaryota</taxon>
        <taxon>Metazoa</taxon>
        <taxon>Chordata</taxon>
        <taxon>Tunicata</taxon>
        <taxon>Ascidiacea</taxon>
        <taxon>Phlebobranchia</taxon>
        <taxon>Cionidae</taxon>
        <taxon>Ciona</taxon>
    </lineage>
</organism>
<dbReference type="STRING" id="7719.ENSCINP00000005318"/>
<feature type="transmembrane region" description="Helical" evidence="9">
    <location>
        <begin position="392"/>
        <end position="417"/>
    </location>
</feature>
<dbReference type="Pfam" id="PF00999">
    <property type="entry name" value="Na_H_Exchanger"/>
    <property type="match status" value="1"/>
</dbReference>
<feature type="transmembrane region" description="Helical" evidence="9">
    <location>
        <begin position="234"/>
        <end position="252"/>
    </location>
</feature>
<evidence type="ECO:0000256" key="5">
    <source>
        <dbReference type="ARBA" id="ARBA00022729"/>
    </source>
</evidence>
<dbReference type="GeneTree" id="ENSGT00390000001394"/>
<evidence type="ECO:0000256" key="1">
    <source>
        <dbReference type="ARBA" id="ARBA00004141"/>
    </source>
</evidence>
<evidence type="ECO:0000256" key="9">
    <source>
        <dbReference type="SAM" id="Phobius"/>
    </source>
</evidence>
<dbReference type="InterPro" id="IPR038770">
    <property type="entry name" value="Na+/solute_symporter_sf"/>
</dbReference>
<dbReference type="PANTHER" id="PTHR16254">
    <property type="entry name" value="POTASSIUM/PROTON ANTIPORTER-RELATED"/>
    <property type="match status" value="1"/>
</dbReference>
<keyword evidence="7" id="KW-0406">Ion transport</keyword>
<evidence type="ECO:0000256" key="8">
    <source>
        <dbReference type="ARBA" id="ARBA00023136"/>
    </source>
</evidence>
<dbReference type="PANTHER" id="PTHR16254:SF14">
    <property type="entry name" value="TRANSMEMBRANE AND COILED-COIL DOMAIN-CONTAINING PROTEIN 3"/>
    <property type="match status" value="1"/>
</dbReference>
<evidence type="ECO:0000256" key="2">
    <source>
        <dbReference type="ARBA" id="ARBA00022448"/>
    </source>
</evidence>
<keyword evidence="6 9" id="KW-1133">Transmembrane helix</keyword>
<feature type="domain" description="Cation/H+ exchanger transmembrane" evidence="10">
    <location>
        <begin position="218"/>
        <end position="588"/>
    </location>
</feature>
<dbReference type="OMA" id="IKAHASK"/>
<evidence type="ECO:0000256" key="6">
    <source>
        <dbReference type="ARBA" id="ARBA00022989"/>
    </source>
</evidence>
<dbReference type="InParanoid" id="F7B330"/>
<reference evidence="11" key="4">
    <citation type="submission" date="2025-09" db="UniProtKB">
        <authorList>
            <consortium name="Ensembl"/>
        </authorList>
    </citation>
    <scope>IDENTIFICATION</scope>
</reference>
<keyword evidence="4 9" id="KW-0812">Transmembrane</keyword>
<evidence type="ECO:0000313" key="12">
    <source>
        <dbReference type="Proteomes" id="UP000008144"/>
    </source>
</evidence>
<dbReference type="Gene3D" id="1.20.1530.20">
    <property type="match status" value="1"/>
</dbReference>
<evidence type="ECO:0000259" key="10">
    <source>
        <dbReference type="Pfam" id="PF00999"/>
    </source>
</evidence>
<feature type="transmembrane region" description="Helical" evidence="9">
    <location>
        <begin position="506"/>
        <end position="530"/>
    </location>
</feature>
<reference evidence="11" key="2">
    <citation type="journal article" date="2008" name="Genome Biol.">
        <title>Improved genome assembly and evidence-based global gene model set for the chordate Ciona intestinalis: new insight into intron and operon populations.</title>
        <authorList>
            <person name="Satou Y."/>
            <person name="Mineta K."/>
            <person name="Ogasawara M."/>
            <person name="Sasakura Y."/>
            <person name="Shoguchi E."/>
            <person name="Ueno K."/>
            <person name="Yamada L."/>
            <person name="Matsumoto J."/>
            <person name="Wasserscheid J."/>
            <person name="Dewar K."/>
            <person name="Wiley G.B."/>
            <person name="Macmil S.L."/>
            <person name="Roe B.A."/>
            <person name="Zeller R.W."/>
            <person name="Hastings K.E."/>
            <person name="Lemaire P."/>
            <person name="Lindquist E."/>
            <person name="Endo T."/>
            <person name="Hotta K."/>
            <person name="Inaba K."/>
        </authorList>
    </citation>
    <scope>NUCLEOTIDE SEQUENCE [LARGE SCALE GENOMIC DNA]</scope>
    <source>
        <strain evidence="11">wild type</strain>
    </source>
</reference>
<dbReference type="HOGENOM" id="CLU_026093_0_0_1"/>
<keyword evidence="2" id="KW-0813">Transport</keyword>
<reference evidence="12" key="1">
    <citation type="journal article" date="2002" name="Science">
        <title>The draft genome of Ciona intestinalis: insights into chordate and vertebrate origins.</title>
        <authorList>
            <person name="Dehal P."/>
            <person name="Satou Y."/>
            <person name="Campbell R.K."/>
            <person name="Chapman J."/>
            <person name="Degnan B."/>
            <person name="De Tomaso A."/>
            <person name="Davidson B."/>
            <person name="Di Gregorio A."/>
            <person name="Gelpke M."/>
            <person name="Goodstein D.M."/>
            <person name="Harafuji N."/>
            <person name="Hastings K.E."/>
            <person name="Ho I."/>
            <person name="Hotta K."/>
            <person name="Huang W."/>
            <person name="Kawashima T."/>
            <person name="Lemaire P."/>
            <person name="Martinez D."/>
            <person name="Meinertzhagen I.A."/>
            <person name="Necula S."/>
            <person name="Nonaka M."/>
            <person name="Putnam N."/>
            <person name="Rash S."/>
            <person name="Saiga H."/>
            <person name="Satake M."/>
            <person name="Terry A."/>
            <person name="Yamada L."/>
            <person name="Wang H.G."/>
            <person name="Awazu S."/>
            <person name="Azumi K."/>
            <person name="Boore J."/>
            <person name="Branno M."/>
            <person name="Chin-Bow S."/>
            <person name="DeSantis R."/>
            <person name="Doyle S."/>
            <person name="Francino P."/>
            <person name="Keys D.N."/>
            <person name="Haga S."/>
            <person name="Hayashi H."/>
            <person name="Hino K."/>
            <person name="Imai K.S."/>
            <person name="Inaba K."/>
            <person name="Kano S."/>
            <person name="Kobayashi K."/>
            <person name="Kobayashi M."/>
            <person name="Lee B.I."/>
            <person name="Makabe K.W."/>
            <person name="Manohar C."/>
            <person name="Matassi G."/>
            <person name="Medina M."/>
            <person name="Mochizuki Y."/>
            <person name="Mount S."/>
            <person name="Morishita T."/>
            <person name="Miura S."/>
            <person name="Nakayama A."/>
            <person name="Nishizaka S."/>
            <person name="Nomoto H."/>
            <person name="Ohta F."/>
            <person name="Oishi K."/>
            <person name="Rigoutsos I."/>
            <person name="Sano M."/>
            <person name="Sasaki A."/>
            <person name="Sasakura Y."/>
            <person name="Shoguchi E."/>
            <person name="Shin-i T."/>
            <person name="Spagnuolo A."/>
            <person name="Stainier D."/>
            <person name="Suzuki M.M."/>
            <person name="Tassy O."/>
            <person name="Takatori N."/>
            <person name="Tokuoka M."/>
            <person name="Yagi K."/>
            <person name="Yoshizaki F."/>
            <person name="Wada S."/>
            <person name="Zhang C."/>
            <person name="Hyatt P.D."/>
            <person name="Larimer F."/>
            <person name="Detter C."/>
            <person name="Doggett N."/>
            <person name="Glavina T."/>
            <person name="Hawkins T."/>
            <person name="Richardson P."/>
            <person name="Lucas S."/>
            <person name="Kohara Y."/>
            <person name="Levine M."/>
            <person name="Satoh N."/>
            <person name="Rokhsar D.S."/>
        </authorList>
    </citation>
    <scope>NUCLEOTIDE SEQUENCE [LARGE SCALE GENOMIC DNA]</scope>
</reference>
<dbReference type="InterPro" id="IPR006153">
    <property type="entry name" value="Cation/H_exchanger_TM"/>
</dbReference>
<feature type="transmembrane region" description="Helical" evidence="9">
    <location>
        <begin position="294"/>
        <end position="313"/>
    </location>
</feature>
<feature type="transmembrane region" description="Helical" evidence="9">
    <location>
        <begin position="264"/>
        <end position="282"/>
    </location>
</feature>
<evidence type="ECO:0000256" key="7">
    <source>
        <dbReference type="ARBA" id="ARBA00023065"/>
    </source>
</evidence>
<keyword evidence="12" id="KW-1185">Reference proteome</keyword>
<sequence length="605" mass="67885">MQSKGLSRIKLQLEHRVNQAQLKVNNTKGLSDKEKDFKLHVLEMFLEELRESERDMIDSEQALKKSLAMDFWNSSTLMVNSKRRLDALRIATLKEEKSYNRMVQFEKMMENYLLSSNSTSWVDEILKDVAHAADQLQDQVGDHVVPEHPMNVRGADIEAVMHMKSHLQYDDEQKPPDEDVDILIDSKNNKYILTRQEDAMSPYIDHLLVMNIIWIVMTCLPLGSLCQILGVPSLFGYILAGLALGPSGLNVIQEMVQMETIGELGVFMIMFCAGLEFSFVHIQKVWKVAVQTPLFTTVIMLVAGNTQGSLLGIPLGESAFVSSCFSFSSTPLVSRFLQGAGKESITSDYSTILLGVLVMQDVQLSVLVAAIPNLALHKTGDSSPAFLTTLHVFLWTLLSLSLVVAVCGLVYKFIMPYYTMWVMKQRRELQLLGVLCVMFVCQLLTRSLGTSMELGCFIAGVVVAHAFHEPAIKQKVQVIHDFFSIIFFATMGFHVFPSFVLVEFTLLISLTVIVVAGKFLISLLVLRFVLPPQSQNLKWLISSGLAQVSEFSFVIGSRACHLKIISREVFLLILSITTLSLVFAPVLWKKVLTWCVHTPHARCRV</sequence>
<comment type="subcellular location">
    <subcellularLocation>
        <location evidence="1">Membrane</location>
        <topology evidence="1">Multi-pass membrane protein</topology>
    </subcellularLocation>
</comment>
<feature type="transmembrane region" description="Helical" evidence="9">
    <location>
        <begin position="479"/>
        <end position="500"/>
    </location>
</feature>
<reference evidence="11" key="3">
    <citation type="submission" date="2025-08" db="UniProtKB">
        <authorList>
            <consortium name="Ensembl"/>
        </authorList>
    </citation>
    <scope>IDENTIFICATION</scope>
</reference>
<dbReference type="Proteomes" id="UP000008144">
    <property type="component" value="Chromosome 1"/>
</dbReference>
<keyword evidence="3" id="KW-0050">Antiport</keyword>
<dbReference type="GO" id="GO:0015386">
    <property type="term" value="F:potassium:proton antiporter activity"/>
    <property type="evidence" value="ECO:0007669"/>
    <property type="project" value="InterPro"/>
</dbReference>
<proteinExistence type="predicted"/>
<dbReference type="EMBL" id="EAAA01000049">
    <property type="status" value="NOT_ANNOTATED_CDS"/>
    <property type="molecule type" value="Genomic_DNA"/>
</dbReference>
<dbReference type="AlphaFoldDB" id="F7B330"/>
<name>F7B330_CIOIN</name>
<dbReference type="GO" id="GO:0016020">
    <property type="term" value="C:membrane"/>
    <property type="evidence" value="ECO:0007669"/>
    <property type="project" value="UniProtKB-SubCell"/>
</dbReference>
<dbReference type="FunCoup" id="F7B330">
    <property type="interactions" value="1"/>
</dbReference>
<evidence type="ECO:0000256" key="4">
    <source>
        <dbReference type="ARBA" id="ARBA00022692"/>
    </source>
</evidence>
<keyword evidence="5" id="KW-0732">Signal</keyword>
<dbReference type="InterPro" id="IPR045158">
    <property type="entry name" value="KEA4/5/6-like"/>
</dbReference>
<dbReference type="Ensembl" id="ENSCINT00000005318.3">
    <property type="protein sequence ID" value="ENSCINP00000005318.3"/>
    <property type="gene ID" value="ENSCING00000002610.3"/>
</dbReference>
<feature type="transmembrane region" description="Helical" evidence="9">
    <location>
        <begin position="569"/>
        <end position="588"/>
    </location>
</feature>
<protein>
    <recommendedName>
        <fullName evidence="10">Cation/H+ exchanger transmembrane domain-containing protein</fullName>
    </recommendedName>
</protein>
<evidence type="ECO:0000256" key="3">
    <source>
        <dbReference type="ARBA" id="ARBA00022449"/>
    </source>
</evidence>